<dbReference type="PANTHER" id="PTHR46060">
    <property type="entry name" value="MARINER MOS1 TRANSPOSASE-LIKE PROTEIN"/>
    <property type="match status" value="1"/>
</dbReference>
<dbReference type="Gene3D" id="3.30.420.10">
    <property type="entry name" value="Ribonuclease H-like superfamily/Ribonuclease H"/>
    <property type="match status" value="1"/>
</dbReference>
<evidence type="ECO:0000313" key="1">
    <source>
        <dbReference type="EMBL" id="GFR96265.1"/>
    </source>
</evidence>
<dbReference type="Proteomes" id="UP000762676">
    <property type="component" value="Unassembled WGS sequence"/>
</dbReference>
<name>A0AAV4HFS0_9GAST</name>
<dbReference type="InterPro" id="IPR001888">
    <property type="entry name" value="Transposase_1"/>
</dbReference>
<protein>
    <submittedName>
        <fullName evidence="1">Histone-lysine N-methyltransferase SETMAR</fullName>
    </submittedName>
</protein>
<keyword evidence="2" id="KW-1185">Reference proteome</keyword>
<dbReference type="InterPro" id="IPR052709">
    <property type="entry name" value="Transposase-MT_Hybrid"/>
</dbReference>
<dbReference type="Pfam" id="PF01359">
    <property type="entry name" value="Transposase_1"/>
    <property type="match status" value="1"/>
</dbReference>
<evidence type="ECO:0000313" key="2">
    <source>
        <dbReference type="Proteomes" id="UP000762676"/>
    </source>
</evidence>
<accession>A0AAV4HFS0</accession>
<comment type="caution">
    <text evidence="1">The sequence shown here is derived from an EMBL/GenBank/DDBJ whole genome shotgun (WGS) entry which is preliminary data.</text>
</comment>
<dbReference type="GO" id="GO:0003676">
    <property type="term" value="F:nucleic acid binding"/>
    <property type="evidence" value="ECO:0007669"/>
    <property type="project" value="InterPro"/>
</dbReference>
<dbReference type="InterPro" id="IPR036397">
    <property type="entry name" value="RNaseH_sf"/>
</dbReference>
<gene>
    <name evidence="1" type="ORF">ElyMa_002716600</name>
</gene>
<sequence>MFSDEHKCQIIEISQILEQRCLQEGDETVNLGPGVDHCARNKLLDYLITGDKSWCTPEHSVDKTQLHAMEAPVLSCHKKVVQSAIKVMTTVFWDSLGMILLDILPKGESVNVDRHCEALDWLRQGVGHKRPGLLRSGVLLQHSNATPHMKTHRGLA</sequence>
<proteinExistence type="predicted"/>
<dbReference type="AlphaFoldDB" id="A0AAV4HFS0"/>
<dbReference type="EMBL" id="BMAT01005576">
    <property type="protein sequence ID" value="GFR96265.1"/>
    <property type="molecule type" value="Genomic_DNA"/>
</dbReference>
<dbReference type="PANTHER" id="PTHR46060:SF1">
    <property type="entry name" value="MARINER MOS1 TRANSPOSASE-LIKE PROTEIN"/>
    <property type="match status" value="1"/>
</dbReference>
<reference evidence="1 2" key="1">
    <citation type="journal article" date="2021" name="Elife">
        <title>Chloroplast acquisition without the gene transfer in kleptoplastic sea slugs, Plakobranchus ocellatus.</title>
        <authorList>
            <person name="Maeda T."/>
            <person name="Takahashi S."/>
            <person name="Yoshida T."/>
            <person name="Shimamura S."/>
            <person name="Takaki Y."/>
            <person name="Nagai Y."/>
            <person name="Toyoda A."/>
            <person name="Suzuki Y."/>
            <person name="Arimoto A."/>
            <person name="Ishii H."/>
            <person name="Satoh N."/>
            <person name="Nishiyama T."/>
            <person name="Hasebe M."/>
            <person name="Maruyama T."/>
            <person name="Minagawa J."/>
            <person name="Obokata J."/>
            <person name="Shigenobu S."/>
        </authorList>
    </citation>
    <scope>NUCLEOTIDE SEQUENCE [LARGE SCALE GENOMIC DNA]</scope>
</reference>
<organism evidence="1 2">
    <name type="scientific">Elysia marginata</name>
    <dbReference type="NCBI Taxonomy" id="1093978"/>
    <lineage>
        <taxon>Eukaryota</taxon>
        <taxon>Metazoa</taxon>
        <taxon>Spiralia</taxon>
        <taxon>Lophotrochozoa</taxon>
        <taxon>Mollusca</taxon>
        <taxon>Gastropoda</taxon>
        <taxon>Heterobranchia</taxon>
        <taxon>Euthyneura</taxon>
        <taxon>Panpulmonata</taxon>
        <taxon>Sacoglossa</taxon>
        <taxon>Placobranchoidea</taxon>
        <taxon>Plakobranchidae</taxon>
        <taxon>Elysia</taxon>
    </lineage>
</organism>